<accession>A0A7K0DCE0</accession>
<gene>
    <name evidence="1" type="ORF">NRB20_64660</name>
</gene>
<proteinExistence type="predicted"/>
<name>A0A7K0DCE0_9NOCA</name>
<dbReference type="Pfam" id="PF10824">
    <property type="entry name" value="T7SS_ESX_EspC"/>
    <property type="match status" value="1"/>
</dbReference>
<reference evidence="1 2" key="1">
    <citation type="submission" date="2019-10" db="EMBL/GenBank/DDBJ databases">
        <title>Nocardia macrotermitis sp. nov. and Nocardia aurantia sp. nov., isolated from the gut of fungus growing-termite Macrotermes natalensis.</title>
        <authorList>
            <person name="Benndorf R."/>
            <person name="Schwitalla J."/>
            <person name="Martin K."/>
            <person name="De Beer W."/>
            <person name="Kaster A.-K."/>
            <person name="Vollmers J."/>
            <person name="Poulsen M."/>
            <person name="Beemelmanns C."/>
        </authorList>
    </citation>
    <scope>NUCLEOTIDE SEQUENCE [LARGE SCALE GENOMIC DNA]</scope>
    <source>
        <strain evidence="1 2">RB20</strain>
    </source>
</reference>
<dbReference type="EMBL" id="WEGK01000019">
    <property type="protein sequence ID" value="MQY23338.1"/>
    <property type="molecule type" value="Genomic_DNA"/>
</dbReference>
<evidence type="ECO:0008006" key="3">
    <source>
        <dbReference type="Google" id="ProtNLM"/>
    </source>
</evidence>
<dbReference type="GO" id="GO:0009306">
    <property type="term" value="P:protein secretion"/>
    <property type="evidence" value="ECO:0007669"/>
    <property type="project" value="InterPro"/>
</dbReference>
<dbReference type="OrthoDB" id="4571358at2"/>
<organism evidence="1 2">
    <name type="scientific">Nocardia macrotermitis</name>
    <dbReference type="NCBI Taxonomy" id="2585198"/>
    <lineage>
        <taxon>Bacteria</taxon>
        <taxon>Bacillati</taxon>
        <taxon>Actinomycetota</taxon>
        <taxon>Actinomycetes</taxon>
        <taxon>Mycobacteriales</taxon>
        <taxon>Nocardiaceae</taxon>
        <taxon>Nocardia</taxon>
    </lineage>
</organism>
<sequence length="107" mass="10364">MPKISVDTEGLAAYGATAGGLAGEMASAATVAATADPTLLGPIFGLVGGDFLTAYSAAHAGHVASIGQLSAVLGTMGTAAAGASVSYAQNDAERVTAMHAVQEELQA</sequence>
<dbReference type="RefSeq" id="WP_153415125.1">
    <property type="nucleotide sequence ID" value="NZ_WEGK01000019.1"/>
</dbReference>
<keyword evidence="2" id="KW-1185">Reference proteome</keyword>
<dbReference type="InterPro" id="IPR022536">
    <property type="entry name" value="EspC"/>
</dbReference>
<dbReference type="Proteomes" id="UP000438448">
    <property type="component" value="Unassembled WGS sequence"/>
</dbReference>
<comment type="caution">
    <text evidence="1">The sequence shown here is derived from an EMBL/GenBank/DDBJ whole genome shotgun (WGS) entry which is preliminary data.</text>
</comment>
<dbReference type="AlphaFoldDB" id="A0A7K0DCE0"/>
<evidence type="ECO:0000313" key="2">
    <source>
        <dbReference type="Proteomes" id="UP000438448"/>
    </source>
</evidence>
<protein>
    <recommendedName>
        <fullName evidence="3">Excreted virulence factor EspC, type VII ESX diderm</fullName>
    </recommendedName>
</protein>
<evidence type="ECO:0000313" key="1">
    <source>
        <dbReference type="EMBL" id="MQY23338.1"/>
    </source>
</evidence>